<gene>
    <name evidence="1" type="ORF">ACCO45_010163</name>
</gene>
<evidence type="ECO:0000313" key="1">
    <source>
        <dbReference type="EMBL" id="KAL3954600.1"/>
    </source>
</evidence>
<name>A0ACC4DE14_PURLI</name>
<reference evidence="1" key="1">
    <citation type="submission" date="2024-12" db="EMBL/GenBank/DDBJ databases">
        <title>Comparative genomics and development of molecular markers within Purpureocillium lilacinum and among Purpureocillium species.</title>
        <authorList>
            <person name="Yeh Z.-Y."/>
            <person name="Ni N.-T."/>
            <person name="Lo P.-H."/>
            <person name="Mushyakhwo K."/>
            <person name="Lin C.-F."/>
            <person name="Nai Y.-S."/>
        </authorList>
    </citation>
    <scope>NUCLEOTIDE SEQUENCE</scope>
    <source>
        <strain evidence="1">NCHU-NPUST-175</strain>
    </source>
</reference>
<proteinExistence type="predicted"/>
<comment type="caution">
    <text evidence="1">The sequence shown here is derived from an EMBL/GenBank/DDBJ whole genome shotgun (WGS) entry which is preliminary data.</text>
</comment>
<keyword evidence="2" id="KW-1185">Reference proteome</keyword>
<dbReference type="EMBL" id="JBGNUJ010000010">
    <property type="protein sequence ID" value="KAL3954600.1"/>
    <property type="molecule type" value="Genomic_DNA"/>
</dbReference>
<organism evidence="1 2">
    <name type="scientific">Purpureocillium lilacinum</name>
    <name type="common">Paecilomyces lilacinus</name>
    <dbReference type="NCBI Taxonomy" id="33203"/>
    <lineage>
        <taxon>Eukaryota</taxon>
        <taxon>Fungi</taxon>
        <taxon>Dikarya</taxon>
        <taxon>Ascomycota</taxon>
        <taxon>Pezizomycotina</taxon>
        <taxon>Sordariomycetes</taxon>
        <taxon>Hypocreomycetidae</taxon>
        <taxon>Hypocreales</taxon>
        <taxon>Ophiocordycipitaceae</taxon>
        <taxon>Purpureocillium</taxon>
    </lineage>
</organism>
<accession>A0ACC4DE14</accession>
<protein>
    <submittedName>
        <fullName evidence="1">Uncharacterized protein</fullName>
    </submittedName>
</protein>
<sequence>MHALALVTASLATLAGAVPTSESKPSENIAISNFTVRKDSSPSGTKINVVDFKLSGKDASNLSCTAQSPDFPTPKEVTTCGDSKYRFSLHAGKDGNEFSLRIYHELGLAVGYWGQGNVPTYCHAGGNGPTDFVCTQVAPVDIVIDNTPLRLTHRWSVRVPMSVCMFWPTSWSFCNPGG</sequence>
<dbReference type="Proteomes" id="UP001638806">
    <property type="component" value="Unassembled WGS sequence"/>
</dbReference>
<evidence type="ECO:0000313" key="2">
    <source>
        <dbReference type="Proteomes" id="UP001638806"/>
    </source>
</evidence>